<feature type="region of interest" description="Disordered" evidence="1">
    <location>
        <begin position="1"/>
        <end position="22"/>
    </location>
</feature>
<protein>
    <submittedName>
        <fullName evidence="2">Uncharacterized protein</fullName>
    </submittedName>
</protein>
<evidence type="ECO:0000256" key="1">
    <source>
        <dbReference type="SAM" id="MobiDB-lite"/>
    </source>
</evidence>
<dbReference type="EMBL" id="KN831948">
    <property type="protein sequence ID" value="KIO12201.1"/>
    <property type="molecule type" value="Genomic_DNA"/>
</dbReference>
<dbReference type="InParanoid" id="A0A0C3PSQ4"/>
<dbReference type="HOGENOM" id="CLU_046434_0_0_1"/>
<gene>
    <name evidence="2" type="ORF">M404DRAFT_20031</name>
</gene>
<reference evidence="2 3" key="1">
    <citation type="submission" date="2014-04" db="EMBL/GenBank/DDBJ databases">
        <authorList>
            <consortium name="DOE Joint Genome Institute"/>
            <person name="Kuo A."/>
            <person name="Kohler A."/>
            <person name="Costa M.D."/>
            <person name="Nagy L.G."/>
            <person name="Floudas D."/>
            <person name="Copeland A."/>
            <person name="Barry K.W."/>
            <person name="Cichocki N."/>
            <person name="Veneault-Fourrey C."/>
            <person name="LaButti K."/>
            <person name="Lindquist E.A."/>
            <person name="Lipzen A."/>
            <person name="Lundell T."/>
            <person name="Morin E."/>
            <person name="Murat C."/>
            <person name="Sun H."/>
            <person name="Tunlid A."/>
            <person name="Henrissat B."/>
            <person name="Grigoriev I.V."/>
            <person name="Hibbett D.S."/>
            <person name="Martin F."/>
            <person name="Nordberg H.P."/>
            <person name="Cantor M.N."/>
            <person name="Hua S.X."/>
        </authorList>
    </citation>
    <scope>NUCLEOTIDE SEQUENCE [LARGE SCALE GENOMIC DNA]</scope>
    <source>
        <strain evidence="2 3">Marx 270</strain>
    </source>
</reference>
<evidence type="ECO:0000313" key="2">
    <source>
        <dbReference type="EMBL" id="KIO12201.1"/>
    </source>
</evidence>
<accession>A0A0C3PSQ4</accession>
<dbReference type="AlphaFoldDB" id="A0A0C3PSQ4"/>
<sequence>MSEATPVQPSTSDNVNTSDTPLADVSSSIISSESHASPTSVLDNLKDNTVVIYTAMPNLAAHAEFFFGRTSGNVAILKGDSDDVSELVLSGIFEIDRQGFFMGPEGGYSPKNAFSCEFADTKLTCNLLAMQRNVVYGSTLQDFPSIISNVRALEKLILLKKGETLLSSVCESCGMPCICLNHSLFIKKDEDDDPDDISRIDATLAWPVQDNNREALCHAVSTHYVSPLPAFDVDGMPILPVDYQ</sequence>
<evidence type="ECO:0000313" key="3">
    <source>
        <dbReference type="Proteomes" id="UP000054217"/>
    </source>
</evidence>
<dbReference type="Proteomes" id="UP000054217">
    <property type="component" value="Unassembled WGS sequence"/>
</dbReference>
<name>A0A0C3PSQ4_PISTI</name>
<dbReference type="OrthoDB" id="2690753at2759"/>
<reference evidence="3" key="2">
    <citation type="submission" date="2015-01" db="EMBL/GenBank/DDBJ databases">
        <title>Evolutionary Origins and Diversification of the Mycorrhizal Mutualists.</title>
        <authorList>
            <consortium name="DOE Joint Genome Institute"/>
            <consortium name="Mycorrhizal Genomics Consortium"/>
            <person name="Kohler A."/>
            <person name="Kuo A."/>
            <person name="Nagy L.G."/>
            <person name="Floudas D."/>
            <person name="Copeland A."/>
            <person name="Barry K.W."/>
            <person name="Cichocki N."/>
            <person name="Veneault-Fourrey C."/>
            <person name="LaButti K."/>
            <person name="Lindquist E.A."/>
            <person name="Lipzen A."/>
            <person name="Lundell T."/>
            <person name="Morin E."/>
            <person name="Murat C."/>
            <person name="Riley R."/>
            <person name="Ohm R."/>
            <person name="Sun H."/>
            <person name="Tunlid A."/>
            <person name="Henrissat B."/>
            <person name="Grigoriev I.V."/>
            <person name="Hibbett D.S."/>
            <person name="Martin F."/>
        </authorList>
    </citation>
    <scope>NUCLEOTIDE SEQUENCE [LARGE SCALE GENOMIC DNA]</scope>
    <source>
        <strain evidence="3">Marx 270</strain>
    </source>
</reference>
<keyword evidence="3" id="KW-1185">Reference proteome</keyword>
<feature type="compositionally biased region" description="Polar residues" evidence="1">
    <location>
        <begin position="1"/>
        <end position="20"/>
    </location>
</feature>
<proteinExistence type="predicted"/>
<organism evidence="2 3">
    <name type="scientific">Pisolithus tinctorius Marx 270</name>
    <dbReference type="NCBI Taxonomy" id="870435"/>
    <lineage>
        <taxon>Eukaryota</taxon>
        <taxon>Fungi</taxon>
        <taxon>Dikarya</taxon>
        <taxon>Basidiomycota</taxon>
        <taxon>Agaricomycotina</taxon>
        <taxon>Agaricomycetes</taxon>
        <taxon>Agaricomycetidae</taxon>
        <taxon>Boletales</taxon>
        <taxon>Sclerodermatineae</taxon>
        <taxon>Pisolithaceae</taxon>
        <taxon>Pisolithus</taxon>
    </lineage>
</organism>